<dbReference type="EMBL" id="HG917868">
    <property type="protein sequence ID" value="CDM67424.1"/>
    <property type="molecule type" value="Genomic_DNA"/>
</dbReference>
<dbReference type="Pfam" id="PF13170">
    <property type="entry name" value="DUF4003"/>
    <property type="match status" value="1"/>
</dbReference>
<dbReference type="eggNOG" id="ENOG502Z8IC">
    <property type="taxonomic scope" value="Bacteria"/>
</dbReference>
<dbReference type="PATRIC" id="fig|1216932.3.peg.235"/>
<dbReference type="InterPro" id="IPR025062">
    <property type="entry name" value="DUF4003"/>
</dbReference>
<evidence type="ECO:0008006" key="3">
    <source>
        <dbReference type="Google" id="ProtNLM"/>
    </source>
</evidence>
<accession>W6RUZ9</accession>
<dbReference type="OrthoDB" id="1778393at2"/>
<gene>
    <name evidence="1" type="ORF">CM240_0254</name>
</gene>
<dbReference type="KEGG" id="clt:CM240_0254"/>
<reference evidence="1 2" key="1">
    <citation type="submission" date="2013-11" db="EMBL/GenBank/DDBJ databases">
        <title>Complete genome sequence of Clostridum sp. M2/40.</title>
        <authorList>
            <person name="Wibberg D."/>
            <person name="Puehler A."/>
            <person name="Schlueter A."/>
        </authorList>
    </citation>
    <scope>NUCLEOTIDE SEQUENCE [LARGE SCALE GENOMIC DNA]</scope>
    <source>
        <strain evidence="2">M2/40</strain>
    </source>
</reference>
<dbReference type="Proteomes" id="UP000019426">
    <property type="component" value="Chromosome M2/40_rep1"/>
</dbReference>
<protein>
    <recommendedName>
        <fullName evidence="3">DUF4003 domain-containing protein</fullName>
    </recommendedName>
</protein>
<evidence type="ECO:0000313" key="2">
    <source>
        <dbReference type="Proteomes" id="UP000019426"/>
    </source>
</evidence>
<organism evidence="1 2">
    <name type="scientific">Clostridium bornimense</name>
    <dbReference type="NCBI Taxonomy" id="1216932"/>
    <lineage>
        <taxon>Bacteria</taxon>
        <taxon>Bacillati</taxon>
        <taxon>Bacillota</taxon>
        <taxon>Clostridia</taxon>
        <taxon>Eubacteriales</taxon>
        <taxon>Clostridiaceae</taxon>
        <taxon>Clostridium</taxon>
    </lineage>
</organism>
<dbReference type="STRING" id="1216932.CM240_0254"/>
<keyword evidence="2" id="KW-1185">Reference proteome</keyword>
<proteinExistence type="predicted"/>
<sequence length="331" mass="37132">MIYKINLMVKNANNFDNIKGLFESNIFRKCNALSVTLRDEVADVSKINYCRDLIKNNTSIFSNFRGNNLLTTATNLSLEAFPEEALREVMKIYDKLKSEFSGSQYLILTAWVIYNAKERVTYDDAIRKMRKAYDIMKKNHFFLTGSDDYVAAAMIATTSNNIEETLEEIEECYNILKANGFWGNNNLQALSHILSLGNGSAKEKCEKVILLNKTLREKKIYIKNYALPLLGVITFVTNDFEDFLNKYMMTIKELKSHSGFGTFSLNCEVRNMIGASLVCSKYLDELKVMDINNDKIIETTNNTALTIVIAMQAATAAACASAAAAASASSN</sequence>
<name>W6RUZ9_9CLOT</name>
<dbReference type="HOGENOM" id="CLU_072519_0_0_9"/>
<dbReference type="AlphaFoldDB" id="W6RUZ9"/>
<dbReference type="RefSeq" id="WP_044035881.1">
    <property type="nucleotide sequence ID" value="NZ_HG917868.1"/>
</dbReference>
<evidence type="ECO:0000313" key="1">
    <source>
        <dbReference type="EMBL" id="CDM67424.1"/>
    </source>
</evidence>